<dbReference type="AlphaFoldDB" id="A0A371QUZ6"/>
<protein>
    <submittedName>
        <fullName evidence="1">Uncharacterized protein</fullName>
    </submittedName>
</protein>
<comment type="caution">
    <text evidence="1">The sequence shown here is derived from an EMBL/GenBank/DDBJ whole genome shotgun (WGS) entry which is preliminary data.</text>
</comment>
<sequence>MQQTINRVKSWLGEGWEFYWGLPPSGVYLLKEEYMVDPRALDVKCGGGDGLVIVYVVASFGSVNVVYGKVKPFITRCPTATFTRSFKRDMIKSAVKLLIEFATTADGVSIFQINPEVVRFAGLCEEYPLVCDEPAAVVKKLEERIARAPGPKRAVGGTGWALGELVRVLNDVVSRDPTFIEVIKKVAEDPERLRACYV</sequence>
<dbReference type="OrthoDB" id="28725at2157"/>
<dbReference type="RefSeq" id="WP_116421923.1">
    <property type="nucleotide sequence ID" value="NZ_NMUE01000056.1"/>
</dbReference>
<evidence type="ECO:0000313" key="2">
    <source>
        <dbReference type="EMBL" id="RFA97757.1"/>
    </source>
</evidence>
<gene>
    <name evidence="1" type="ORF">CGL51_12325</name>
    <name evidence="2" type="ORF">CGL52_08400</name>
</gene>
<evidence type="ECO:0000313" key="1">
    <source>
        <dbReference type="EMBL" id="RFA93544.1"/>
    </source>
</evidence>
<organism evidence="1 4">
    <name type="scientific">Pyrobaculum aerophilum</name>
    <dbReference type="NCBI Taxonomy" id="13773"/>
    <lineage>
        <taxon>Archaea</taxon>
        <taxon>Thermoproteota</taxon>
        <taxon>Thermoprotei</taxon>
        <taxon>Thermoproteales</taxon>
        <taxon>Thermoproteaceae</taxon>
        <taxon>Pyrobaculum</taxon>
    </lineage>
</organism>
<dbReference type="EMBL" id="NMUE01000056">
    <property type="protein sequence ID" value="RFA93544.1"/>
    <property type="molecule type" value="Genomic_DNA"/>
</dbReference>
<dbReference type="Proteomes" id="UP000256877">
    <property type="component" value="Unassembled WGS sequence"/>
</dbReference>
<name>A0A371QUZ6_9CREN</name>
<evidence type="ECO:0000313" key="3">
    <source>
        <dbReference type="Proteomes" id="UP000256877"/>
    </source>
</evidence>
<dbReference type="EMBL" id="NMUF01000022">
    <property type="protein sequence ID" value="RFA97757.1"/>
    <property type="molecule type" value="Genomic_DNA"/>
</dbReference>
<evidence type="ECO:0000313" key="4">
    <source>
        <dbReference type="Proteomes" id="UP000257123"/>
    </source>
</evidence>
<proteinExistence type="predicted"/>
<dbReference type="Proteomes" id="UP000257123">
    <property type="component" value="Unassembled WGS sequence"/>
</dbReference>
<accession>A0A371QUZ6</accession>
<reference evidence="3 4" key="1">
    <citation type="submission" date="2017-07" db="EMBL/GenBank/DDBJ databases">
        <title>Draft genome sequence of aerobic hyperthermophilic archaea, Pyrobaculum aerophilum YKB31 and YKB32.</title>
        <authorList>
            <person name="Mochizuki T."/>
            <person name="Berliner A.J."/>
            <person name="Yoshida-Takashima Y."/>
            <person name="Takaki Y."/>
            <person name="Nunoura T."/>
            <person name="Takai K."/>
        </authorList>
    </citation>
    <scope>NUCLEOTIDE SEQUENCE [LARGE SCALE GENOMIC DNA]</scope>
    <source>
        <strain evidence="1 4">YKB31</strain>
        <strain evidence="2 3">YKB32</strain>
    </source>
</reference>